<dbReference type="Proteomes" id="UP000607331">
    <property type="component" value="Unassembled WGS sequence"/>
</dbReference>
<proteinExistence type="predicted"/>
<name>A0ABR6RN08_9ENTR</name>
<evidence type="ECO:0000313" key="2">
    <source>
        <dbReference type="Proteomes" id="UP000607331"/>
    </source>
</evidence>
<keyword evidence="2" id="KW-1185">Reference proteome</keyword>
<dbReference type="EMBL" id="JABBJF010000001">
    <property type="protein sequence ID" value="MBC1184513.1"/>
    <property type="molecule type" value="Genomic_DNA"/>
</dbReference>
<reference evidence="1 2" key="1">
    <citation type="submission" date="2020-04" db="EMBL/GenBank/DDBJ databases">
        <title>The draft genome of Kluyvera sichuanensis strain SCKS090646.</title>
        <authorList>
            <person name="Wei L."/>
            <person name="Liu L."/>
            <person name="Feng Y."/>
            <person name="Zong Z."/>
        </authorList>
    </citation>
    <scope>NUCLEOTIDE SEQUENCE [LARGE SCALE GENOMIC DNA]</scope>
    <source>
        <strain evidence="1 2">090646</strain>
    </source>
</reference>
<evidence type="ECO:0000313" key="1">
    <source>
        <dbReference type="EMBL" id="MBC1184513.1"/>
    </source>
</evidence>
<dbReference type="RefSeq" id="WP_185666319.1">
    <property type="nucleotide sequence ID" value="NZ_JABBJF010000001.1"/>
</dbReference>
<dbReference type="InterPro" id="IPR045865">
    <property type="entry name" value="ACT-like_dom_sf"/>
</dbReference>
<accession>A0ABR6RN08</accession>
<organism evidence="1 2">
    <name type="scientific">Kluyvera sichuanensis</name>
    <dbReference type="NCBI Taxonomy" id="2725494"/>
    <lineage>
        <taxon>Bacteria</taxon>
        <taxon>Pseudomonadati</taxon>
        <taxon>Pseudomonadota</taxon>
        <taxon>Gammaproteobacteria</taxon>
        <taxon>Enterobacterales</taxon>
        <taxon>Enterobacteriaceae</taxon>
        <taxon>Kluyvera</taxon>
    </lineage>
</organism>
<sequence length="127" mass="13765">MYDLHVIMRNIPGELGRLGSTLGKMGVGLEGGGLFSVGDHSHAHFLVEDGERARKVLEHAGIPVAAVTKPLIRRLTQARPGELGEIASVLAEQGVNIRVQYSDHANRLILLTDNNELAAHITGQWDE</sequence>
<dbReference type="SUPFAM" id="SSF55021">
    <property type="entry name" value="ACT-like"/>
    <property type="match status" value="2"/>
</dbReference>
<dbReference type="Gene3D" id="3.30.2130.10">
    <property type="entry name" value="VC0802-like"/>
    <property type="match status" value="1"/>
</dbReference>
<gene>
    <name evidence="1" type="ORF">HII27_02160</name>
</gene>
<protein>
    <submittedName>
        <fullName evidence="1">Amino acid-binding protein</fullName>
    </submittedName>
</protein>
<comment type="caution">
    <text evidence="1">The sequence shown here is derived from an EMBL/GenBank/DDBJ whole genome shotgun (WGS) entry which is preliminary data.</text>
</comment>